<dbReference type="CDD" id="cd02135">
    <property type="entry name" value="YdjA-like"/>
    <property type="match status" value="1"/>
</dbReference>
<sequence>MKANNGYIGGPAAAVIKARRTIRQFKSDPVSMELLMQLLNVAVWAPNHGVREPWRFILYKNEARTELAEAMLEALSAAEREQYGDGKRNYFNHIPLHLLVVMKEDPRPRQWEEDYAAVCCWIQNFQLAAWEEGIGVVWKTNPFIYDPRFRARTGVAAGEKIVGLLHIGYPELIPEPRPRTDAAHYLTIRDTRSAH</sequence>
<dbReference type="Pfam" id="PF00881">
    <property type="entry name" value="Nitroreductase"/>
    <property type="match status" value="1"/>
</dbReference>
<dbReference type="EMBL" id="JAHZIJ010000001">
    <property type="protein sequence ID" value="MBW7473371.1"/>
    <property type="molecule type" value="Genomic_DNA"/>
</dbReference>
<dbReference type="PANTHER" id="PTHR43821:SF1">
    <property type="entry name" value="NAD(P)H NITROREDUCTASE YDJA-RELATED"/>
    <property type="match status" value="1"/>
</dbReference>
<keyword evidence="4 8" id="KW-0288">FMN</keyword>
<dbReference type="InterPro" id="IPR029479">
    <property type="entry name" value="Nitroreductase"/>
</dbReference>
<protein>
    <recommendedName>
        <fullName evidence="8">Putative NAD(P)H nitroreductase</fullName>
        <ecNumber evidence="8">1.-.-.-</ecNumber>
    </recommendedName>
</protein>
<evidence type="ECO:0000256" key="4">
    <source>
        <dbReference type="ARBA" id="ARBA00022643"/>
    </source>
</evidence>
<comment type="similarity">
    <text evidence="2 8">Belongs to the nitroreductase family.</text>
</comment>
<evidence type="ECO:0000256" key="3">
    <source>
        <dbReference type="ARBA" id="ARBA00022630"/>
    </source>
</evidence>
<dbReference type="PANTHER" id="PTHR43821">
    <property type="entry name" value="NAD(P)H NITROREDUCTASE YDJA-RELATED"/>
    <property type="match status" value="1"/>
</dbReference>
<proteinExistence type="inferred from homology"/>
<keyword evidence="5 8" id="KW-0521">NADP</keyword>
<keyword evidence="3 8" id="KW-0285">Flavoprotein</keyword>
<dbReference type="Proteomes" id="UP000812277">
    <property type="component" value="Unassembled WGS sequence"/>
</dbReference>
<feature type="domain" description="Nitroreductase" evidence="9">
    <location>
        <begin position="16"/>
        <end position="169"/>
    </location>
</feature>
<dbReference type="Gene3D" id="3.40.109.10">
    <property type="entry name" value="NADH Oxidase"/>
    <property type="match status" value="1"/>
</dbReference>
<evidence type="ECO:0000256" key="5">
    <source>
        <dbReference type="ARBA" id="ARBA00022857"/>
    </source>
</evidence>
<evidence type="ECO:0000256" key="1">
    <source>
        <dbReference type="ARBA" id="ARBA00001917"/>
    </source>
</evidence>
<name>A0ABS7D0J6_9BACL</name>
<evidence type="ECO:0000259" key="9">
    <source>
        <dbReference type="Pfam" id="PF00881"/>
    </source>
</evidence>
<comment type="cofactor">
    <cofactor evidence="1 8">
        <name>FMN</name>
        <dbReference type="ChEBI" id="CHEBI:58210"/>
    </cofactor>
</comment>
<dbReference type="InterPro" id="IPR000415">
    <property type="entry name" value="Nitroreductase-like"/>
</dbReference>
<dbReference type="PIRSF" id="PIRSF000232">
    <property type="entry name" value="YdjA"/>
    <property type="match status" value="1"/>
</dbReference>
<dbReference type="InterPro" id="IPR026021">
    <property type="entry name" value="YdjA-like"/>
</dbReference>
<keyword evidence="6 8" id="KW-0560">Oxidoreductase</keyword>
<accession>A0ABS7D0J6</accession>
<evidence type="ECO:0000256" key="7">
    <source>
        <dbReference type="ARBA" id="ARBA00023027"/>
    </source>
</evidence>
<gene>
    <name evidence="10" type="ORF">K0T92_01275</name>
</gene>
<dbReference type="SUPFAM" id="SSF55469">
    <property type="entry name" value="FMN-dependent nitroreductase-like"/>
    <property type="match status" value="1"/>
</dbReference>
<keyword evidence="7 8" id="KW-0520">NAD</keyword>
<keyword evidence="11" id="KW-1185">Reference proteome</keyword>
<dbReference type="EC" id="1.-.-.-" evidence="8"/>
<evidence type="ECO:0000256" key="6">
    <source>
        <dbReference type="ARBA" id="ARBA00023002"/>
    </source>
</evidence>
<dbReference type="RefSeq" id="WP_219870606.1">
    <property type="nucleotide sequence ID" value="NZ_JAHZIJ010000001.1"/>
</dbReference>
<reference evidence="10 11" key="1">
    <citation type="submission" date="2021-07" db="EMBL/GenBank/DDBJ databases">
        <title>Paenibacillus radiodurans sp. nov., isolated from the southeastern edge of Tengger Desert.</title>
        <authorList>
            <person name="Zhang G."/>
        </authorList>
    </citation>
    <scope>NUCLEOTIDE SEQUENCE [LARGE SCALE GENOMIC DNA]</scope>
    <source>
        <strain evidence="10 11">DT7-4</strain>
    </source>
</reference>
<organism evidence="10 11">
    <name type="scientific">Paenibacillus oenotherae</name>
    <dbReference type="NCBI Taxonomy" id="1435645"/>
    <lineage>
        <taxon>Bacteria</taxon>
        <taxon>Bacillati</taxon>
        <taxon>Bacillota</taxon>
        <taxon>Bacilli</taxon>
        <taxon>Bacillales</taxon>
        <taxon>Paenibacillaceae</taxon>
        <taxon>Paenibacillus</taxon>
    </lineage>
</organism>
<evidence type="ECO:0000256" key="8">
    <source>
        <dbReference type="PIRNR" id="PIRNR000232"/>
    </source>
</evidence>
<evidence type="ECO:0000313" key="10">
    <source>
        <dbReference type="EMBL" id="MBW7473371.1"/>
    </source>
</evidence>
<evidence type="ECO:0000256" key="2">
    <source>
        <dbReference type="ARBA" id="ARBA00007118"/>
    </source>
</evidence>
<dbReference type="InterPro" id="IPR052530">
    <property type="entry name" value="NAD(P)H_nitroreductase"/>
</dbReference>
<comment type="caution">
    <text evidence="10">The sequence shown here is derived from an EMBL/GenBank/DDBJ whole genome shotgun (WGS) entry which is preliminary data.</text>
</comment>
<evidence type="ECO:0000313" key="11">
    <source>
        <dbReference type="Proteomes" id="UP000812277"/>
    </source>
</evidence>